<dbReference type="InterPro" id="IPR029480">
    <property type="entry name" value="Transpos_assoc"/>
</dbReference>
<gene>
    <name evidence="2" type="ORF">Slati_3817700</name>
</gene>
<dbReference type="Pfam" id="PF13963">
    <property type="entry name" value="Transpos_assoc"/>
    <property type="match status" value="1"/>
</dbReference>
<accession>A0AAW2U5U0</accession>
<evidence type="ECO:0000313" key="2">
    <source>
        <dbReference type="EMBL" id="KAL0412280.1"/>
    </source>
</evidence>
<name>A0AAW2U5U0_9LAMI</name>
<sequence>MYKKNLPNKVGLTPQFQDGVTAFIEWAKSHHAYMDGEKIRCPCRTCKNEIFETPDEVNFDLYIKDFMSEYYNWTLHGEERVPEYFEAITAPPSHNKQTLLIPTEEGTSTHWGDATQMNWAHRMVFDATGPTFWSSTYNQDGAPDEGKRSCPLDAGPSSYYYGRSPYDYVSGLVDRFHDVVHAAEQPLWNGCNTSQLRLWLTWWI</sequence>
<feature type="domain" description="Transposase-associated" evidence="1">
    <location>
        <begin position="11"/>
        <end position="78"/>
    </location>
</feature>
<dbReference type="AlphaFoldDB" id="A0AAW2U5U0"/>
<dbReference type="EMBL" id="JACGWN010000013">
    <property type="protein sequence ID" value="KAL0412280.1"/>
    <property type="molecule type" value="Genomic_DNA"/>
</dbReference>
<organism evidence="2">
    <name type="scientific">Sesamum latifolium</name>
    <dbReference type="NCBI Taxonomy" id="2727402"/>
    <lineage>
        <taxon>Eukaryota</taxon>
        <taxon>Viridiplantae</taxon>
        <taxon>Streptophyta</taxon>
        <taxon>Embryophyta</taxon>
        <taxon>Tracheophyta</taxon>
        <taxon>Spermatophyta</taxon>
        <taxon>Magnoliopsida</taxon>
        <taxon>eudicotyledons</taxon>
        <taxon>Gunneridae</taxon>
        <taxon>Pentapetalae</taxon>
        <taxon>asterids</taxon>
        <taxon>lamiids</taxon>
        <taxon>Lamiales</taxon>
        <taxon>Pedaliaceae</taxon>
        <taxon>Sesamum</taxon>
    </lineage>
</organism>
<reference evidence="2" key="2">
    <citation type="journal article" date="2024" name="Plant">
        <title>Genomic evolution and insights into agronomic trait innovations of Sesamum species.</title>
        <authorList>
            <person name="Miao H."/>
            <person name="Wang L."/>
            <person name="Qu L."/>
            <person name="Liu H."/>
            <person name="Sun Y."/>
            <person name="Le M."/>
            <person name="Wang Q."/>
            <person name="Wei S."/>
            <person name="Zheng Y."/>
            <person name="Lin W."/>
            <person name="Duan Y."/>
            <person name="Cao H."/>
            <person name="Xiong S."/>
            <person name="Wang X."/>
            <person name="Wei L."/>
            <person name="Li C."/>
            <person name="Ma Q."/>
            <person name="Ju M."/>
            <person name="Zhao R."/>
            <person name="Li G."/>
            <person name="Mu C."/>
            <person name="Tian Q."/>
            <person name="Mei H."/>
            <person name="Zhang T."/>
            <person name="Gao T."/>
            <person name="Zhang H."/>
        </authorList>
    </citation>
    <scope>NUCLEOTIDE SEQUENCE</scope>
    <source>
        <strain evidence="2">KEN1</strain>
    </source>
</reference>
<reference evidence="2" key="1">
    <citation type="submission" date="2020-06" db="EMBL/GenBank/DDBJ databases">
        <authorList>
            <person name="Li T."/>
            <person name="Hu X."/>
            <person name="Zhang T."/>
            <person name="Song X."/>
            <person name="Zhang H."/>
            <person name="Dai N."/>
            <person name="Sheng W."/>
            <person name="Hou X."/>
            <person name="Wei L."/>
        </authorList>
    </citation>
    <scope>NUCLEOTIDE SEQUENCE</scope>
    <source>
        <strain evidence="2">KEN1</strain>
        <tissue evidence="2">Leaf</tissue>
    </source>
</reference>
<evidence type="ECO:0000259" key="1">
    <source>
        <dbReference type="Pfam" id="PF13963"/>
    </source>
</evidence>
<comment type="caution">
    <text evidence="2">The sequence shown here is derived from an EMBL/GenBank/DDBJ whole genome shotgun (WGS) entry which is preliminary data.</text>
</comment>
<protein>
    <recommendedName>
        <fullName evidence="1">Transposase-associated domain-containing protein</fullName>
    </recommendedName>
</protein>
<proteinExistence type="predicted"/>